<keyword evidence="2" id="KW-1185">Reference proteome</keyword>
<dbReference type="Proteomes" id="UP000789525">
    <property type="component" value="Unassembled WGS sequence"/>
</dbReference>
<name>A0ACA9P098_9GLOM</name>
<organism evidence="1 2">
    <name type="scientific">Acaulospora colombiana</name>
    <dbReference type="NCBI Taxonomy" id="27376"/>
    <lineage>
        <taxon>Eukaryota</taxon>
        <taxon>Fungi</taxon>
        <taxon>Fungi incertae sedis</taxon>
        <taxon>Mucoromycota</taxon>
        <taxon>Glomeromycotina</taxon>
        <taxon>Glomeromycetes</taxon>
        <taxon>Diversisporales</taxon>
        <taxon>Acaulosporaceae</taxon>
        <taxon>Acaulospora</taxon>
    </lineage>
</organism>
<reference evidence="1" key="1">
    <citation type="submission" date="2021-06" db="EMBL/GenBank/DDBJ databases">
        <authorList>
            <person name="Kallberg Y."/>
            <person name="Tangrot J."/>
            <person name="Rosling A."/>
        </authorList>
    </citation>
    <scope>NUCLEOTIDE SEQUENCE</scope>
    <source>
        <strain evidence="1">CL356</strain>
    </source>
</reference>
<protein>
    <submittedName>
        <fullName evidence="1">336_t:CDS:1</fullName>
    </submittedName>
</protein>
<sequence length="208" mass="23124">MTKVSGIPDDANNTNKVFNNECEIIVIDDDEDLPPTTKSEIILLSDSEDEVSINVKDVDTNAPSDGESKYLISRKSPLTFDLQDTHSTDDESNSKETKEKKVKAVSDVRTPTSTPSKKRIISSALETHLINPINFKTPDSTPTTIKTVYESPDVSSNNGSSKYNKTSDASTSFTYQELRFKANRCQNCGSREHNESVCENIMYPDNDE</sequence>
<evidence type="ECO:0000313" key="1">
    <source>
        <dbReference type="EMBL" id="CAG8681535.1"/>
    </source>
</evidence>
<gene>
    <name evidence="1" type="ORF">ACOLOM_LOCUS9362</name>
</gene>
<evidence type="ECO:0000313" key="2">
    <source>
        <dbReference type="Proteomes" id="UP000789525"/>
    </source>
</evidence>
<accession>A0ACA9P098</accession>
<proteinExistence type="predicted"/>
<comment type="caution">
    <text evidence="1">The sequence shown here is derived from an EMBL/GenBank/DDBJ whole genome shotgun (WGS) entry which is preliminary data.</text>
</comment>
<dbReference type="EMBL" id="CAJVPT010026942">
    <property type="protein sequence ID" value="CAG8681535.1"/>
    <property type="molecule type" value="Genomic_DNA"/>
</dbReference>
<feature type="non-terminal residue" evidence="1">
    <location>
        <position position="208"/>
    </location>
</feature>